<dbReference type="PANTHER" id="PTHR46256:SF3">
    <property type="entry name" value="MYOSIN MOTOR DOMAIN-CONTAINING PROTEIN"/>
    <property type="match status" value="1"/>
</dbReference>
<dbReference type="PANTHER" id="PTHR46256">
    <property type="entry name" value="AGAP011099-PA"/>
    <property type="match status" value="1"/>
</dbReference>
<feature type="region of interest" description="Actin-binding" evidence="12">
    <location>
        <begin position="942"/>
        <end position="964"/>
    </location>
</feature>
<dbReference type="PROSITE" id="PS00107">
    <property type="entry name" value="PROTEIN_KINASE_ATP"/>
    <property type="match status" value="1"/>
</dbReference>
<dbReference type="Gene3D" id="1.20.5.4820">
    <property type="match status" value="1"/>
</dbReference>
<dbReference type="SMART" id="SM00220">
    <property type="entry name" value="S_TKc"/>
    <property type="match status" value="1"/>
</dbReference>
<dbReference type="GO" id="GO:0042995">
    <property type="term" value="C:cell projection"/>
    <property type="evidence" value="ECO:0007669"/>
    <property type="project" value="UniProtKB-SubCell"/>
</dbReference>
<evidence type="ECO:0000256" key="5">
    <source>
        <dbReference type="ARBA" id="ARBA00022741"/>
    </source>
</evidence>
<evidence type="ECO:0000256" key="9">
    <source>
        <dbReference type="ARBA" id="ARBA00023203"/>
    </source>
</evidence>
<evidence type="ECO:0000256" key="2">
    <source>
        <dbReference type="ARBA" id="ARBA00004316"/>
    </source>
</evidence>
<evidence type="ECO:0000256" key="4">
    <source>
        <dbReference type="ARBA" id="ARBA00022737"/>
    </source>
</evidence>
<name>A0A443SK80_9ACAR</name>
<dbReference type="GO" id="GO:0005524">
    <property type="term" value="F:ATP binding"/>
    <property type="evidence" value="ECO:0007669"/>
    <property type="project" value="UniProtKB-UniRule"/>
</dbReference>
<feature type="binding site" evidence="13">
    <location>
        <position position="52"/>
    </location>
    <ligand>
        <name>ATP</name>
        <dbReference type="ChEBI" id="CHEBI:30616"/>
    </ligand>
</feature>
<keyword evidence="10" id="KW-0206">Cytoskeleton</keyword>
<dbReference type="InterPro" id="IPR011009">
    <property type="entry name" value="Kinase-like_dom_sf"/>
</dbReference>
<keyword evidence="4" id="KW-0677">Repeat</keyword>
<comment type="subcellular location">
    <subcellularLocation>
        <location evidence="2">Cell projection</location>
    </subcellularLocation>
    <subcellularLocation>
        <location evidence="1">Cytoplasm</location>
        <location evidence="1">Cytoskeleton</location>
    </subcellularLocation>
</comment>
<evidence type="ECO:0000256" key="13">
    <source>
        <dbReference type="PROSITE-ProRule" id="PRU10141"/>
    </source>
</evidence>
<gene>
    <name evidence="16" type="ORF">B4U80_01543</name>
</gene>
<accession>A0A443SK80</accession>
<dbReference type="PROSITE" id="PS00108">
    <property type="entry name" value="PROTEIN_KINASE_ST"/>
    <property type="match status" value="1"/>
</dbReference>
<dbReference type="Gene3D" id="1.10.10.820">
    <property type="match status" value="1"/>
</dbReference>
<keyword evidence="5 12" id="KW-0547">Nucleotide-binding</keyword>
<dbReference type="FunFam" id="1.10.510.10:FF:000421">
    <property type="entry name" value="Serine/threonine-protein kinase PAK 6"/>
    <property type="match status" value="1"/>
</dbReference>
<sequence>MVDYYSSVSHVIDISSLPNPNSKFELLEVIGEGTYGVVYSAKNINGTLVAVKIIENVADNIEEIEEEFLTLREQCLHPNIPSFYGLYFKIGPKRDEDQLWFVMELCTGGSVTDLVQGLKKRGECLPERLIAFILKETIDVSLRECILHKKLTKLLTNCKKALCYLHRNHCVHRDVKGHNILLTENGCVKLIDFGVSAHLAHTLGKRNTSVGTPYWMAPEVIACERQIDCSYDIRCDVWSLGITAIELAEGAPPLSNMHPMRAIFHIPRNPPPRLQKSSLWSQQFNDFIAECLVKDYEQRPMCEELLIHPFIKQSPYTSHELMHELREVMKKQRSQGYPRRIPEVITKRGKLKTDRKAKAQPIFADDLASLENLNENIIVEHLFRRFQEKQIYTYIADILIAVNPFENLEIYDDLYSHLYSNRTKSENSPHIYAVADSSYHSMLHQKKNQCIVITGESGSGKTESANFLLRQLVFLGKATNRNVEEKILQINQIIEGFGNARTGINYNSSRFGKFVDVTFTTFGKVTGTKLYVYLLEQSRIVSQAVNERSFHIFYYMYDGLADEGKLDAYFLHKHSNCRSHRYLQSISADPEFVAKNVASFYNVKRSFQFLGFRSQEVESIWCILSAIIHLGDVQFEETETIHDENRCYIKNSTVIPVISKLLKIDNNNFVEALTTNTVVTKGETITKNNCIREAESTRDAMAKAIYGRLFDWIVNKINTLLAIGEDVSVGILDIFGFENFKVNSFEQLCINIANEQIQYYFNQHIFRWEQQEYVSEGISVDFISFQDNRPLLDMFLSRPLGLLTLLDEESHFPKSTDATLVQKFHRNIKSEYYVKPKSNAVSFSIMHFAGKVNYDARNFLEKNRNFVPLEVIQLLRQSSMSIVKELFASPLTKTGHLYYYNSNSNNNLNANGNKSEESNAGSGLVSQTRAQQTVSTYFRYSLMDLLHKLTNGVPHFVRCLKPNDDKKKSFFCKDKIVEQLKYTGIIETIKIRQKGFSHRIAFVEFLKRYGFLAFGFDEKVVANRDTCRLLLVRLNLDGWAIGKSKVFLRYYHVEYLSRLHEEQIEKIVCVQAFARRWLACRRAEKERWRVARQVLLTQKYAKNWLSKGRVSAQKYNLNSQLSKAENCFERNLKKKALDNLPQETKSQKAAVTIQKCKPYTLQIAN</sequence>
<dbReference type="InterPro" id="IPR000719">
    <property type="entry name" value="Prot_kinase_dom"/>
</dbReference>
<dbReference type="PRINTS" id="PR00193">
    <property type="entry name" value="MYOSINHEAVY"/>
</dbReference>
<dbReference type="Gene3D" id="3.40.850.10">
    <property type="entry name" value="Kinesin motor domain"/>
    <property type="match status" value="1"/>
</dbReference>
<dbReference type="InterPro" id="IPR001609">
    <property type="entry name" value="Myosin_head_motor_dom-like"/>
</dbReference>
<reference evidence="16 17" key="1">
    <citation type="journal article" date="2018" name="Gigascience">
        <title>Genomes of trombidid mites reveal novel predicted allergens and laterally-transferred genes associated with secondary metabolism.</title>
        <authorList>
            <person name="Dong X."/>
            <person name="Chaisiri K."/>
            <person name="Xia D."/>
            <person name="Armstrong S.D."/>
            <person name="Fang Y."/>
            <person name="Donnelly M.J."/>
            <person name="Kadowaki T."/>
            <person name="McGarry J.W."/>
            <person name="Darby A.C."/>
            <person name="Makepeace B.L."/>
        </authorList>
    </citation>
    <scope>NUCLEOTIDE SEQUENCE [LARGE SCALE GENOMIC DNA]</scope>
    <source>
        <strain evidence="16">UoL-UT</strain>
    </source>
</reference>
<comment type="similarity">
    <text evidence="12">Belongs to the TRAFAC class myosin-kinesin ATPase superfamily. Myosin family.</text>
</comment>
<feature type="binding site" evidence="12">
    <location>
        <begin position="455"/>
        <end position="462"/>
    </location>
    <ligand>
        <name>ATP</name>
        <dbReference type="ChEBI" id="CHEBI:30616"/>
    </ligand>
</feature>
<evidence type="ECO:0000256" key="6">
    <source>
        <dbReference type="ARBA" id="ARBA00022840"/>
    </source>
</evidence>
<dbReference type="STRING" id="299467.A0A443SK80"/>
<dbReference type="CDD" id="cd06608">
    <property type="entry name" value="STKc_myosinIII_N_like"/>
    <property type="match status" value="1"/>
</dbReference>
<dbReference type="Proteomes" id="UP000288716">
    <property type="component" value="Unassembled WGS sequence"/>
</dbReference>
<keyword evidence="7 12" id="KW-0518">Myosin</keyword>
<dbReference type="Gene3D" id="1.20.120.720">
    <property type="entry name" value="Myosin VI head, motor domain, U50 subdomain"/>
    <property type="match status" value="1"/>
</dbReference>
<evidence type="ECO:0000259" key="15">
    <source>
        <dbReference type="PROSITE" id="PS51456"/>
    </source>
</evidence>
<keyword evidence="8 12" id="KW-0505">Motor protein</keyword>
<dbReference type="FunFam" id="1.20.58.530:FF:000010">
    <property type="entry name" value="Myosin IIIA"/>
    <property type="match status" value="1"/>
</dbReference>
<evidence type="ECO:0000256" key="11">
    <source>
        <dbReference type="ARBA" id="ARBA00023273"/>
    </source>
</evidence>
<keyword evidence="6 12" id="KW-0067">ATP-binding</keyword>
<evidence type="ECO:0000256" key="3">
    <source>
        <dbReference type="ARBA" id="ARBA00022490"/>
    </source>
</evidence>
<evidence type="ECO:0000256" key="10">
    <source>
        <dbReference type="ARBA" id="ARBA00023212"/>
    </source>
</evidence>
<dbReference type="AlphaFoldDB" id="A0A443SK80"/>
<evidence type="ECO:0000256" key="8">
    <source>
        <dbReference type="ARBA" id="ARBA00023175"/>
    </source>
</evidence>
<dbReference type="InterPro" id="IPR027417">
    <property type="entry name" value="P-loop_NTPase"/>
</dbReference>
<dbReference type="VEuPathDB" id="VectorBase:LDEU004159"/>
<evidence type="ECO:0000256" key="1">
    <source>
        <dbReference type="ARBA" id="ARBA00004245"/>
    </source>
</evidence>
<dbReference type="PROSITE" id="PS50011">
    <property type="entry name" value="PROTEIN_KINASE_DOM"/>
    <property type="match status" value="1"/>
</dbReference>
<dbReference type="GO" id="GO:0000146">
    <property type="term" value="F:microfilament motor activity"/>
    <property type="evidence" value="ECO:0007669"/>
    <property type="project" value="TreeGrafter"/>
</dbReference>
<keyword evidence="17" id="KW-1185">Reference proteome</keyword>
<dbReference type="EMBL" id="NCKV01001714">
    <property type="protein sequence ID" value="RWS27882.1"/>
    <property type="molecule type" value="Genomic_DNA"/>
</dbReference>
<proteinExistence type="inferred from homology"/>
<feature type="domain" description="Protein kinase" evidence="14">
    <location>
        <begin position="24"/>
        <end position="311"/>
    </location>
</feature>
<dbReference type="SMART" id="SM00242">
    <property type="entry name" value="MYSc"/>
    <property type="match status" value="1"/>
</dbReference>
<dbReference type="Pfam" id="PF00063">
    <property type="entry name" value="Myosin_head"/>
    <property type="match status" value="1"/>
</dbReference>
<dbReference type="GO" id="GO:0003779">
    <property type="term" value="F:actin binding"/>
    <property type="evidence" value="ECO:0007669"/>
    <property type="project" value="UniProtKB-KW"/>
</dbReference>
<protein>
    <submittedName>
        <fullName evidence="16">Myosin-IIIb-like protein</fullName>
    </submittedName>
</protein>
<comment type="caution">
    <text evidence="16">The sequence shown here is derived from an EMBL/GenBank/DDBJ whole genome shotgun (WGS) entry which is preliminary data.</text>
</comment>
<dbReference type="InterPro" id="IPR008271">
    <property type="entry name" value="Ser/Thr_kinase_AS"/>
</dbReference>
<dbReference type="GO" id="GO:0004674">
    <property type="term" value="F:protein serine/threonine kinase activity"/>
    <property type="evidence" value="ECO:0007669"/>
    <property type="project" value="TreeGrafter"/>
</dbReference>
<keyword evidence="3" id="KW-0963">Cytoplasm</keyword>
<dbReference type="Gene3D" id="1.10.510.10">
    <property type="entry name" value="Transferase(Phosphotransferase) domain 1"/>
    <property type="match status" value="1"/>
</dbReference>
<dbReference type="InterPro" id="IPR052409">
    <property type="entry name" value="Myosin-III_kinase_activity"/>
</dbReference>
<dbReference type="Gene3D" id="1.20.58.530">
    <property type="match status" value="1"/>
</dbReference>
<organism evidence="16 17">
    <name type="scientific">Leptotrombidium deliense</name>
    <dbReference type="NCBI Taxonomy" id="299467"/>
    <lineage>
        <taxon>Eukaryota</taxon>
        <taxon>Metazoa</taxon>
        <taxon>Ecdysozoa</taxon>
        <taxon>Arthropoda</taxon>
        <taxon>Chelicerata</taxon>
        <taxon>Arachnida</taxon>
        <taxon>Acari</taxon>
        <taxon>Acariformes</taxon>
        <taxon>Trombidiformes</taxon>
        <taxon>Prostigmata</taxon>
        <taxon>Anystina</taxon>
        <taxon>Parasitengona</taxon>
        <taxon>Trombiculoidea</taxon>
        <taxon>Trombiculidae</taxon>
        <taxon>Leptotrombidium</taxon>
    </lineage>
</organism>
<dbReference type="Pfam" id="PF00069">
    <property type="entry name" value="Pkinase"/>
    <property type="match status" value="1"/>
</dbReference>
<keyword evidence="9 12" id="KW-0009">Actin-binding</keyword>
<dbReference type="SUPFAM" id="SSF52540">
    <property type="entry name" value="P-loop containing nucleoside triphosphate hydrolases"/>
    <property type="match status" value="1"/>
</dbReference>
<evidence type="ECO:0000256" key="7">
    <source>
        <dbReference type="ARBA" id="ARBA00023123"/>
    </source>
</evidence>
<evidence type="ECO:0000256" key="12">
    <source>
        <dbReference type="PROSITE-ProRule" id="PRU00782"/>
    </source>
</evidence>
<dbReference type="GO" id="GO:0016459">
    <property type="term" value="C:myosin complex"/>
    <property type="evidence" value="ECO:0007669"/>
    <property type="project" value="UniProtKB-KW"/>
</dbReference>
<feature type="domain" description="Myosin motor" evidence="15">
    <location>
        <begin position="362"/>
        <end position="1061"/>
    </location>
</feature>
<evidence type="ECO:0000259" key="14">
    <source>
        <dbReference type="PROSITE" id="PS50011"/>
    </source>
</evidence>
<dbReference type="InterPro" id="IPR036961">
    <property type="entry name" value="Kinesin_motor_dom_sf"/>
</dbReference>
<dbReference type="PROSITE" id="PS51456">
    <property type="entry name" value="MYOSIN_MOTOR"/>
    <property type="match status" value="1"/>
</dbReference>
<dbReference type="GO" id="GO:0030832">
    <property type="term" value="P:regulation of actin filament length"/>
    <property type="evidence" value="ECO:0007669"/>
    <property type="project" value="TreeGrafter"/>
</dbReference>
<evidence type="ECO:0000313" key="16">
    <source>
        <dbReference type="EMBL" id="RWS27882.1"/>
    </source>
</evidence>
<dbReference type="InterPro" id="IPR017441">
    <property type="entry name" value="Protein_kinase_ATP_BS"/>
</dbReference>
<keyword evidence="11" id="KW-0966">Cell projection</keyword>
<dbReference type="SUPFAM" id="SSF56112">
    <property type="entry name" value="Protein kinase-like (PK-like)"/>
    <property type="match status" value="1"/>
</dbReference>
<dbReference type="OrthoDB" id="6108017at2759"/>
<evidence type="ECO:0000313" key="17">
    <source>
        <dbReference type="Proteomes" id="UP000288716"/>
    </source>
</evidence>